<keyword evidence="12" id="KW-1185">Reference proteome</keyword>
<dbReference type="CDD" id="cd24010">
    <property type="entry name" value="ASKHA_NBD_AcK_PK"/>
    <property type="match status" value="1"/>
</dbReference>
<keyword evidence="4 9" id="KW-0479">Metal-binding</keyword>
<evidence type="ECO:0000256" key="4">
    <source>
        <dbReference type="ARBA" id="ARBA00022723"/>
    </source>
</evidence>
<keyword evidence="7 9" id="KW-0067">ATP-binding</keyword>
<dbReference type="PANTHER" id="PTHR21060:SF21">
    <property type="entry name" value="ACETATE KINASE"/>
    <property type="match status" value="1"/>
</dbReference>
<organism evidence="11 12">
    <name type="scientific">Pelagicoccus mobilis</name>
    <dbReference type="NCBI Taxonomy" id="415221"/>
    <lineage>
        <taxon>Bacteria</taxon>
        <taxon>Pseudomonadati</taxon>
        <taxon>Verrucomicrobiota</taxon>
        <taxon>Opitutia</taxon>
        <taxon>Puniceicoccales</taxon>
        <taxon>Pelagicoccaceae</taxon>
        <taxon>Pelagicoccus</taxon>
    </lineage>
</organism>
<feature type="binding site" evidence="9">
    <location>
        <position position="383"/>
    </location>
    <ligand>
        <name>Mg(2+)</name>
        <dbReference type="ChEBI" id="CHEBI:18420"/>
    </ligand>
</feature>
<keyword evidence="5 9" id="KW-0547">Nucleotide-binding</keyword>
<keyword evidence="2 9" id="KW-0963">Cytoplasm</keyword>
<dbReference type="EC" id="2.7.2.1" evidence="9"/>
<comment type="subunit">
    <text evidence="9">Homodimer.</text>
</comment>
<dbReference type="HAMAP" id="MF_00020">
    <property type="entry name" value="Acetate_kinase"/>
    <property type="match status" value="1"/>
</dbReference>
<accession>A0A934VRY3</accession>
<feature type="active site" description="Proton donor/acceptor" evidence="9">
    <location>
        <position position="145"/>
    </location>
</feature>
<evidence type="ECO:0000256" key="7">
    <source>
        <dbReference type="ARBA" id="ARBA00022840"/>
    </source>
</evidence>
<evidence type="ECO:0000313" key="11">
    <source>
        <dbReference type="EMBL" id="MBK1878093.1"/>
    </source>
</evidence>
<feature type="binding site" evidence="9">
    <location>
        <position position="7"/>
    </location>
    <ligand>
        <name>Mg(2+)</name>
        <dbReference type="ChEBI" id="CHEBI:18420"/>
    </ligand>
</feature>
<evidence type="ECO:0000256" key="9">
    <source>
        <dbReference type="HAMAP-Rule" id="MF_00020"/>
    </source>
</evidence>
<comment type="cofactor">
    <cofactor evidence="9">
        <name>Mg(2+)</name>
        <dbReference type="ChEBI" id="CHEBI:18420"/>
    </cofactor>
    <cofactor evidence="9">
        <name>Mn(2+)</name>
        <dbReference type="ChEBI" id="CHEBI:29035"/>
    </cofactor>
    <text evidence="9">Mg(2+). Can also accept Mn(2+).</text>
</comment>
<evidence type="ECO:0000313" key="12">
    <source>
        <dbReference type="Proteomes" id="UP000617628"/>
    </source>
</evidence>
<comment type="function">
    <text evidence="9">Catalyzes the formation of acetyl phosphate from acetate and ATP. Can also catalyze the reverse reaction.</text>
</comment>
<comment type="caution">
    <text evidence="11">The sequence shown here is derived from an EMBL/GenBank/DDBJ whole genome shotgun (WGS) entry which is preliminary data.</text>
</comment>
<comment type="catalytic activity">
    <reaction evidence="9">
        <text>acetate + ATP = acetyl phosphate + ADP</text>
        <dbReference type="Rhea" id="RHEA:11352"/>
        <dbReference type="ChEBI" id="CHEBI:22191"/>
        <dbReference type="ChEBI" id="CHEBI:30089"/>
        <dbReference type="ChEBI" id="CHEBI:30616"/>
        <dbReference type="ChEBI" id="CHEBI:456216"/>
        <dbReference type="EC" id="2.7.2.1"/>
    </reaction>
</comment>
<feature type="binding site" evidence="9">
    <location>
        <begin position="205"/>
        <end position="209"/>
    </location>
    <ligand>
        <name>ATP</name>
        <dbReference type="ChEBI" id="CHEBI:30616"/>
    </ligand>
</feature>
<evidence type="ECO:0000256" key="3">
    <source>
        <dbReference type="ARBA" id="ARBA00022679"/>
    </source>
</evidence>
<dbReference type="GO" id="GO:0006083">
    <property type="term" value="P:acetate metabolic process"/>
    <property type="evidence" value="ECO:0007669"/>
    <property type="project" value="TreeGrafter"/>
</dbReference>
<dbReference type="PROSITE" id="PS01076">
    <property type="entry name" value="ACETATE_KINASE_2"/>
    <property type="match status" value="1"/>
</dbReference>
<evidence type="ECO:0000256" key="10">
    <source>
        <dbReference type="RuleBase" id="RU003835"/>
    </source>
</evidence>
<dbReference type="AlphaFoldDB" id="A0A934VRY3"/>
<dbReference type="PIRSF" id="PIRSF000722">
    <property type="entry name" value="Acetate_prop_kin"/>
    <property type="match status" value="1"/>
</dbReference>
<keyword evidence="8 9" id="KW-0460">Magnesium</keyword>
<dbReference type="PRINTS" id="PR00471">
    <property type="entry name" value="ACETATEKNASE"/>
</dbReference>
<dbReference type="Proteomes" id="UP000617628">
    <property type="component" value="Unassembled WGS sequence"/>
</dbReference>
<dbReference type="GO" id="GO:0006085">
    <property type="term" value="P:acetyl-CoA biosynthetic process"/>
    <property type="evidence" value="ECO:0007669"/>
    <property type="project" value="UniProtKB-UniRule"/>
</dbReference>
<dbReference type="PANTHER" id="PTHR21060">
    <property type="entry name" value="ACETATE KINASE"/>
    <property type="match status" value="1"/>
</dbReference>
<dbReference type="InterPro" id="IPR043129">
    <property type="entry name" value="ATPase_NBD"/>
</dbReference>
<feature type="binding site" evidence="9">
    <location>
        <begin position="280"/>
        <end position="282"/>
    </location>
    <ligand>
        <name>ATP</name>
        <dbReference type="ChEBI" id="CHEBI:30616"/>
    </ligand>
</feature>
<comment type="similarity">
    <text evidence="1 9 10">Belongs to the acetokinase family.</text>
</comment>
<evidence type="ECO:0000256" key="6">
    <source>
        <dbReference type="ARBA" id="ARBA00022777"/>
    </source>
</evidence>
<dbReference type="Pfam" id="PF00871">
    <property type="entry name" value="Acetate_kinase"/>
    <property type="match status" value="1"/>
</dbReference>
<dbReference type="Gene3D" id="3.30.420.40">
    <property type="match status" value="2"/>
</dbReference>
<evidence type="ECO:0000256" key="8">
    <source>
        <dbReference type="ARBA" id="ARBA00022842"/>
    </source>
</evidence>
<feature type="binding site" evidence="9">
    <location>
        <position position="88"/>
    </location>
    <ligand>
        <name>substrate</name>
    </ligand>
</feature>
<name>A0A934VRY3_9BACT</name>
<reference evidence="11" key="1">
    <citation type="submission" date="2021-01" db="EMBL/GenBank/DDBJ databases">
        <title>Modified the classification status of verrucomicrobia.</title>
        <authorList>
            <person name="Feng X."/>
        </authorList>
    </citation>
    <scope>NUCLEOTIDE SEQUENCE</scope>
    <source>
        <strain evidence="11">KCTC 13126</strain>
    </source>
</reference>
<dbReference type="EMBL" id="JAENIL010000026">
    <property type="protein sequence ID" value="MBK1878093.1"/>
    <property type="molecule type" value="Genomic_DNA"/>
</dbReference>
<dbReference type="GO" id="GO:0005829">
    <property type="term" value="C:cytosol"/>
    <property type="evidence" value="ECO:0007669"/>
    <property type="project" value="TreeGrafter"/>
</dbReference>
<dbReference type="NCBIfam" id="TIGR00016">
    <property type="entry name" value="ackA"/>
    <property type="match status" value="1"/>
</dbReference>
<keyword evidence="3 9" id="KW-0808">Transferase</keyword>
<proteinExistence type="inferred from homology"/>
<comment type="pathway">
    <text evidence="9">Metabolic intermediate biosynthesis; acetyl-CoA biosynthesis; acetyl-CoA from acetate: step 1/2.</text>
</comment>
<dbReference type="SUPFAM" id="SSF53067">
    <property type="entry name" value="Actin-like ATPase domain"/>
    <property type="match status" value="2"/>
</dbReference>
<feature type="binding site" evidence="9">
    <location>
        <position position="14"/>
    </location>
    <ligand>
        <name>ATP</name>
        <dbReference type="ChEBI" id="CHEBI:30616"/>
    </ligand>
</feature>
<dbReference type="GO" id="GO:0005524">
    <property type="term" value="F:ATP binding"/>
    <property type="evidence" value="ECO:0007669"/>
    <property type="project" value="UniProtKB-KW"/>
</dbReference>
<keyword evidence="6 9" id="KW-0418">Kinase</keyword>
<protein>
    <recommendedName>
        <fullName evidence="9">Acetate kinase</fullName>
        <ecNumber evidence="9">2.7.2.1</ecNumber>
    </recommendedName>
    <alternativeName>
        <fullName evidence="9">Acetokinase</fullName>
    </alternativeName>
</protein>
<comment type="subcellular location">
    <subcellularLocation>
        <location evidence="9">Cytoplasm</location>
    </subcellularLocation>
</comment>
<dbReference type="InterPro" id="IPR023865">
    <property type="entry name" value="Aliphatic_acid_kinase_CS"/>
</dbReference>
<dbReference type="GO" id="GO:0008776">
    <property type="term" value="F:acetate kinase activity"/>
    <property type="evidence" value="ECO:0007669"/>
    <property type="project" value="UniProtKB-UniRule"/>
</dbReference>
<dbReference type="RefSeq" id="WP_200356306.1">
    <property type="nucleotide sequence ID" value="NZ_JAENIL010000026.1"/>
</dbReference>
<feature type="binding site" evidence="9">
    <location>
        <begin position="328"/>
        <end position="332"/>
    </location>
    <ligand>
        <name>ATP</name>
        <dbReference type="ChEBI" id="CHEBI:30616"/>
    </ligand>
</feature>
<sequence length="398" mass="42325">MNILVINCGSSSLKFSVIDTETGSDLARGLFDKLGSESPKFKMESSLLDAPQTGNLPPNGEHGAALDTLSQFLASDAVQVKIEAVGHRVVHGGERFTGACLMDDAALEVVRDCSSLAPLHNPANLLGIESSTQHFPDLPQVGVFDTAFHQTIQPEAYLYPIPMGLYREHGIRRYGFHGSSHKYVTAEAARILGKPLSETSIITAHLGNGCSAAAIENGSCVDTTMGLTPLEGLVMGTRSGDIDPGIILHLSRSLGMSIEEIDTTLNKKSGLLGLSEMSNDMRTLRQAAAEGNEAAKLAVTIFTRRLAKSLAALRATLGECDALIFTGGIGENDSNAREETLARLAHLGIEIDAEANQNAGRDNQGIISKPNSPVKAIVIQTNEELMIARETEQVVGNL</sequence>
<dbReference type="GO" id="GO:0000287">
    <property type="term" value="F:magnesium ion binding"/>
    <property type="evidence" value="ECO:0007669"/>
    <property type="project" value="UniProtKB-UniRule"/>
</dbReference>
<dbReference type="InterPro" id="IPR004372">
    <property type="entry name" value="Ac/propionate_kinase"/>
</dbReference>
<evidence type="ECO:0000256" key="5">
    <source>
        <dbReference type="ARBA" id="ARBA00022741"/>
    </source>
</evidence>
<feature type="site" description="Transition state stabilizer" evidence="9">
    <location>
        <position position="177"/>
    </location>
</feature>
<feature type="site" description="Transition state stabilizer" evidence="9">
    <location>
        <position position="238"/>
    </location>
</feature>
<dbReference type="InterPro" id="IPR000890">
    <property type="entry name" value="Aliphatic_acid_kin_short-chain"/>
</dbReference>
<evidence type="ECO:0000256" key="2">
    <source>
        <dbReference type="ARBA" id="ARBA00022490"/>
    </source>
</evidence>
<evidence type="ECO:0000256" key="1">
    <source>
        <dbReference type="ARBA" id="ARBA00008748"/>
    </source>
</evidence>
<dbReference type="PROSITE" id="PS01075">
    <property type="entry name" value="ACETATE_KINASE_1"/>
    <property type="match status" value="1"/>
</dbReference>
<gene>
    <name evidence="9" type="primary">ackA</name>
    <name evidence="11" type="ORF">JIN87_14535</name>
</gene>